<feature type="transmembrane region" description="Helical" evidence="9">
    <location>
        <begin position="103"/>
        <end position="122"/>
    </location>
</feature>
<comment type="similarity">
    <text evidence="2 8">Belongs to the nucleobase:cation symporter-2 (NCS2) (TC 2.A.40) family. Azg-like subfamily.</text>
</comment>
<dbReference type="InterPro" id="IPR026033">
    <property type="entry name" value="Azg-like_bact_archaea"/>
</dbReference>
<dbReference type="PANTHER" id="PTHR43337">
    <property type="entry name" value="XANTHINE/URACIL PERMEASE C887.17-RELATED"/>
    <property type="match status" value="1"/>
</dbReference>
<accession>A0A2L1C8N5</accession>
<evidence type="ECO:0000256" key="8">
    <source>
        <dbReference type="PIRNR" id="PIRNR005353"/>
    </source>
</evidence>
<dbReference type="Pfam" id="PF00860">
    <property type="entry name" value="Xan_ur_permease"/>
    <property type="match status" value="1"/>
</dbReference>
<dbReference type="RefSeq" id="WP_104837362.1">
    <property type="nucleotide sequence ID" value="NZ_CP026606.1"/>
</dbReference>
<feature type="transmembrane region" description="Helical" evidence="9">
    <location>
        <begin position="170"/>
        <end position="189"/>
    </location>
</feature>
<name>A0A2L1C8N5_METMI</name>
<feature type="transmembrane region" description="Helical" evidence="9">
    <location>
        <begin position="375"/>
        <end position="404"/>
    </location>
</feature>
<feature type="transmembrane region" description="Helical" evidence="9">
    <location>
        <begin position="78"/>
        <end position="97"/>
    </location>
</feature>
<evidence type="ECO:0000256" key="3">
    <source>
        <dbReference type="ARBA" id="ARBA00022448"/>
    </source>
</evidence>
<keyword evidence="5 8" id="KW-0812">Transmembrane</keyword>
<dbReference type="KEGG" id="mmad:MMJJ_02880"/>
<feature type="transmembrane region" description="Helical" evidence="9">
    <location>
        <begin position="50"/>
        <end position="71"/>
    </location>
</feature>
<organism evidence="10 11">
    <name type="scientific">Methanococcus maripaludis</name>
    <name type="common">Methanococcus deltae</name>
    <dbReference type="NCBI Taxonomy" id="39152"/>
    <lineage>
        <taxon>Archaea</taxon>
        <taxon>Methanobacteriati</taxon>
        <taxon>Methanobacteriota</taxon>
        <taxon>Methanomada group</taxon>
        <taxon>Methanococci</taxon>
        <taxon>Methanococcales</taxon>
        <taxon>Methanococcaceae</taxon>
        <taxon>Methanococcus</taxon>
    </lineage>
</organism>
<dbReference type="Proteomes" id="UP000239462">
    <property type="component" value="Chromosome"/>
</dbReference>
<feature type="transmembrane region" description="Helical" evidence="9">
    <location>
        <begin position="416"/>
        <end position="432"/>
    </location>
</feature>
<dbReference type="InterPro" id="IPR006043">
    <property type="entry name" value="NCS2"/>
</dbReference>
<keyword evidence="3 8" id="KW-0813">Transport</keyword>
<feature type="transmembrane region" description="Helical" evidence="9">
    <location>
        <begin position="319"/>
        <end position="337"/>
    </location>
</feature>
<dbReference type="AlphaFoldDB" id="A0A2L1C8N5"/>
<protein>
    <submittedName>
        <fullName evidence="10">Guanine/hypoxanthine permease PbuG</fullName>
    </submittedName>
</protein>
<evidence type="ECO:0000256" key="7">
    <source>
        <dbReference type="ARBA" id="ARBA00023136"/>
    </source>
</evidence>
<evidence type="ECO:0000256" key="1">
    <source>
        <dbReference type="ARBA" id="ARBA00004651"/>
    </source>
</evidence>
<dbReference type="EMBL" id="CP026606">
    <property type="protein sequence ID" value="AVB75705.1"/>
    <property type="molecule type" value="Genomic_DNA"/>
</dbReference>
<evidence type="ECO:0000256" key="6">
    <source>
        <dbReference type="ARBA" id="ARBA00022989"/>
    </source>
</evidence>
<comment type="subcellular location">
    <subcellularLocation>
        <location evidence="1 8">Cell membrane</location>
        <topology evidence="1 8">Multi-pass membrane protein</topology>
    </subcellularLocation>
</comment>
<feature type="transmembrane region" description="Helical" evidence="9">
    <location>
        <begin position="196"/>
        <end position="216"/>
    </location>
</feature>
<keyword evidence="6 8" id="KW-1133">Transmembrane helix</keyword>
<sequence length="433" mass="45371">MANFLARYFGFEEHKTNFKVETMAGVTTFMTMAYIIFVNPSILSLAGMDFGAVMVATCISAALGTFIMGVYAKYPFALAPGMGLNAFFTFGVVMGMGLSWQTALGAVFISGILFILLTLTKIRTWIFDAIPDALKYGTAVGIGLFIAFIGLKSAGVIVANEATLVGLGNVLSPATFLALFGLFATAAMMARKVTGAILWGIILTAVIGMGLGVSALPAGLVAMPPSLAPTLMQMDVMGALSFGLINIILAFFFVDLFDTLGTLSALSSQAGYMKDGKLPKAEKALMSDSVATAVGAALGTSTVTSYVESASGIGLGRRTGFVSVVVAALFLLSIFFSPFVAAIPAYATAPALIIVGALMISAIKRIDLDDITESVPAFIALITIPLTYSIATGLQLGFIFYPLIKIIAGRSKEVHPIVYLLAIIFAARFVYIG</sequence>
<dbReference type="PIRSF" id="PIRSF005353">
    <property type="entry name" value="PbuG"/>
    <property type="match status" value="1"/>
</dbReference>
<gene>
    <name evidence="10" type="primary">pbuG</name>
    <name evidence="10" type="ORF">MMJJ_02880</name>
</gene>
<keyword evidence="4 8" id="KW-1003">Cell membrane</keyword>
<feature type="transmembrane region" description="Helical" evidence="9">
    <location>
        <begin position="236"/>
        <end position="257"/>
    </location>
</feature>
<evidence type="ECO:0000256" key="5">
    <source>
        <dbReference type="ARBA" id="ARBA00022692"/>
    </source>
</evidence>
<evidence type="ECO:0000256" key="2">
    <source>
        <dbReference type="ARBA" id="ARBA00005697"/>
    </source>
</evidence>
<keyword evidence="7 8" id="KW-0472">Membrane</keyword>
<feature type="transmembrane region" description="Helical" evidence="9">
    <location>
        <begin position="343"/>
        <end position="363"/>
    </location>
</feature>
<feature type="transmembrane region" description="Helical" evidence="9">
    <location>
        <begin position="20"/>
        <end position="38"/>
    </location>
</feature>
<dbReference type="GO" id="GO:0005886">
    <property type="term" value="C:plasma membrane"/>
    <property type="evidence" value="ECO:0007669"/>
    <property type="project" value="UniProtKB-SubCell"/>
</dbReference>
<dbReference type="GeneID" id="36101383"/>
<proteinExistence type="inferred from homology"/>
<dbReference type="PANTHER" id="PTHR43337:SF1">
    <property type="entry name" value="XANTHINE_URACIL PERMEASE C887.17-RELATED"/>
    <property type="match status" value="1"/>
</dbReference>
<reference evidence="11" key="1">
    <citation type="journal article" date="2018" name="Genome Announc.">
        <title>Complete Genome Sequence of the Methanococcus maripaludis Type Strain JJ (DSM 2067), a Model for Selenoprotein Synthesis in Archaea.</title>
        <authorList>
            <person name="Poehlein A."/>
            <person name="Heym D."/>
            <person name="Quitzke V."/>
            <person name="Fersch J."/>
            <person name="Daniel R."/>
            <person name="Rother M."/>
        </authorList>
    </citation>
    <scope>NUCLEOTIDE SEQUENCE [LARGE SCALE GENOMIC DNA]</scope>
    <source>
        <strain evidence="11">DSM 2067</strain>
    </source>
</reference>
<evidence type="ECO:0000256" key="9">
    <source>
        <dbReference type="SAM" id="Phobius"/>
    </source>
</evidence>
<evidence type="ECO:0000313" key="10">
    <source>
        <dbReference type="EMBL" id="AVB75705.1"/>
    </source>
</evidence>
<dbReference type="InterPro" id="IPR045018">
    <property type="entry name" value="Azg-like"/>
</dbReference>
<evidence type="ECO:0000313" key="11">
    <source>
        <dbReference type="Proteomes" id="UP000239462"/>
    </source>
</evidence>
<evidence type="ECO:0000256" key="4">
    <source>
        <dbReference type="ARBA" id="ARBA00022475"/>
    </source>
</evidence>
<feature type="transmembrane region" description="Helical" evidence="9">
    <location>
        <begin position="134"/>
        <end position="158"/>
    </location>
</feature>
<dbReference type="GO" id="GO:0005345">
    <property type="term" value="F:purine nucleobase transmembrane transporter activity"/>
    <property type="evidence" value="ECO:0007669"/>
    <property type="project" value="TreeGrafter"/>
</dbReference>